<dbReference type="SUPFAM" id="SSF51182">
    <property type="entry name" value="RmlC-like cupins"/>
    <property type="match status" value="1"/>
</dbReference>
<evidence type="ECO:0000256" key="1">
    <source>
        <dbReference type="SAM" id="SignalP"/>
    </source>
</evidence>
<sequence>MYLTPVIAAAILAQAVFASPVPSSLSEAATTTRVPADNGLSLTAKLSLADTAANRFALLPDDKQFVFDFNQKQANAGKGGELVIAMRKNFPALRVGACGMNTLHVHLRGTELQTLVKGRLVTEMVPESGVNDAQGRQRVIRTKALHHDAIPKSIALGVEERLIKCNIPKSK</sequence>
<feature type="chain" id="PRO_5009385194" evidence="1">
    <location>
        <begin position="19"/>
        <end position="171"/>
    </location>
</feature>
<evidence type="ECO:0000313" key="2">
    <source>
        <dbReference type="EMBL" id="KLU82680.1"/>
    </source>
</evidence>
<dbReference type="EMBL" id="GL876966">
    <property type="protein sequence ID" value="KLU82680.1"/>
    <property type="molecule type" value="Genomic_DNA"/>
</dbReference>
<reference evidence="2" key="3">
    <citation type="submission" date="2011-03" db="EMBL/GenBank/DDBJ databases">
        <title>Annotation of Magnaporthe poae ATCC 64411.</title>
        <authorList>
            <person name="Ma L.-J."/>
            <person name="Dead R."/>
            <person name="Young S.K."/>
            <person name="Zeng Q."/>
            <person name="Gargeya S."/>
            <person name="Fitzgerald M."/>
            <person name="Haas B."/>
            <person name="Abouelleil A."/>
            <person name="Alvarado L."/>
            <person name="Arachchi H.M."/>
            <person name="Berlin A."/>
            <person name="Brown A."/>
            <person name="Chapman S.B."/>
            <person name="Chen Z."/>
            <person name="Dunbar C."/>
            <person name="Freedman E."/>
            <person name="Gearin G."/>
            <person name="Gellesch M."/>
            <person name="Goldberg J."/>
            <person name="Griggs A."/>
            <person name="Gujja S."/>
            <person name="Heiman D."/>
            <person name="Howarth C."/>
            <person name="Larson L."/>
            <person name="Lui A."/>
            <person name="MacDonald P.J.P."/>
            <person name="Mehta T."/>
            <person name="Montmayeur A."/>
            <person name="Murphy C."/>
            <person name="Neiman D."/>
            <person name="Pearson M."/>
            <person name="Priest M."/>
            <person name="Roberts A."/>
            <person name="Saif S."/>
            <person name="Shea T."/>
            <person name="Shenoy N."/>
            <person name="Sisk P."/>
            <person name="Stolte C."/>
            <person name="Sykes S."/>
            <person name="Yandava C."/>
            <person name="Wortman J."/>
            <person name="Nusbaum C."/>
            <person name="Birren B."/>
        </authorList>
    </citation>
    <scope>NUCLEOTIDE SEQUENCE</scope>
    <source>
        <strain evidence="2">ATCC 64411</strain>
    </source>
</reference>
<keyword evidence="4" id="KW-1185">Reference proteome</keyword>
<dbReference type="eggNOG" id="ENOG502SINP">
    <property type="taxonomic scope" value="Eukaryota"/>
</dbReference>
<reference evidence="4" key="1">
    <citation type="submission" date="2010-05" db="EMBL/GenBank/DDBJ databases">
        <title>The genome sequence of Magnaporthe poae strain ATCC 64411.</title>
        <authorList>
            <person name="Ma L.-J."/>
            <person name="Dead R."/>
            <person name="Young S."/>
            <person name="Zeng Q."/>
            <person name="Koehrsen M."/>
            <person name="Alvarado L."/>
            <person name="Berlin A."/>
            <person name="Chapman S.B."/>
            <person name="Chen Z."/>
            <person name="Freedman E."/>
            <person name="Gellesch M."/>
            <person name="Goldberg J."/>
            <person name="Griggs A."/>
            <person name="Gujja S."/>
            <person name="Heilman E.R."/>
            <person name="Heiman D."/>
            <person name="Hepburn T."/>
            <person name="Howarth C."/>
            <person name="Jen D."/>
            <person name="Larson L."/>
            <person name="Mehta T."/>
            <person name="Neiman D."/>
            <person name="Pearson M."/>
            <person name="Roberts A."/>
            <person name="Saif S."/>
            <person name="Shea T."/>
            <person name="Shenoy N."/>
            <person name="Sisk P."/>
            <person name="Stolte C."/>
            <person name="Sykes S."/>
            <person name="Walk T."/>
            <person name="White J."/>
            <person name="Yandava C."/>
            <person name="Haas B."/>
            <person name="Nusbaum C."/>
            <person name="Birren B."/>
        </authorList>
    </citation>
    <scope>NUCLEOTIDE SEQUENCE [LARGE SCALE GENOMIC DNA]</scope>
    <source>
        <strain evidence="4">ATCC 64411 / 73-15</strain>
    </source>
</reference>
<gene>
    <name evidence="2" type="ORF">MAPG_01749</name>
</gene>
<name>A0A0C4DPI2_MAGP6</name>
<dbReference type="OrthoDB" id="1921208at2759"/>
<dbReference type="Proteomes" id="UP000011715">
    <property type="component" value="Unassembled WGS sequence"/>
</dbReference>
<dbReference type="InterPro" id="IPR011051">
    <property type="entry name" value="RmlC_Cupin_sf"/>
</dbReference>
<protein>
    <submittedName>
        <fullName evidence="2">Spherulin-1B</fullName>
    </submittedName>
</protein>
<proteinExistence type="predicted"/>
<reference evidence="2" key="2">
    <citation type="submission" date="2010-05" db="EMBL/GenBank/DDBJ databases">
        <title>The Genome Sequence of Magnaporthe poae strain ATCC 64411.</title>
        <authorList>
            <consortium name="The Broad Institute Genome Sequencing Platform"/>
            <consortium name="Broad Institute Genome Sequencing Center for Infectious Disease"/>
            <person name="Ma L.-J."/>
            <person name="Dead R."/>
            <person name="Young S."/>
            <person name="Zeng Q."/>
            <person name="Koehrsen M."/>
            <person name="Alvarado L."/>
            <person name="Berlin A."/>
            <person name="Chapman S.B."/>
            <person name="Chen Z."/>
            <person name="Freedman E."/>
            <person name="Gellesch M."/>
            <person name="Goldberg J."/>
            <person name="Griggs A."/>
            <person name="Gujja S."/>
            <person name="Heilman E.R."/>
            <person name="Heiman D."/>
            <person name="Hepburn T."/>
            <person name="Howarth C."/>
            <person name="Jen D."/>
            <person name="Larson L."/>
            <person name="Mehta T."/>
            <person name="Neiman D."/>
            <person name="Pearson M."/>
            <person name="Roberts A."/>
            <person name="Saif S."/>
            <person name="Shea T."/>
            <person name="Shenoy N."/>
            <person name="Sisk P."/>
            <person name="Stolte C."/>
            <person name="Sykes S."/>
            <person name="Walk T."/>
            <person name="White J."/>
            <person name="Yandava C."/>
            <person name="Haas B."/>
            <person name="Nusbaum C."/>
            <person name="Birren B."/>
        </authorList>
    </citation>
    <scope>NUCLEOTIDE SEQUENCE</scope>
    <source>
        <strain evidence="2">ATCC 64411</strain>
    </source>
</reference>
<dbReference type="Gene3D" id="2.60.120.10">
    <property type="entry name" value="Jelly Rolls"/>
    <property type="match status" value="1"/>
</dbReference>
<dbReference type="EMBL" id="ADBL01000430">
    <property type="status" value="NOT_ANNOTATED_CDS"/>
    <property type="molecule type" value="Genomic_DNA"/>
</dbReference>
<accession>A0A0C4DPI2</accession>
<dbReference type="InterPro" id="IPR014710">
    <property type="entry name" value="RmlC-like_jellyroll"/>
</dbReference>
<dbReference type="EnsemblFungi" id="MAPG_01749T0">
    <property type="protein sequence ID" value="MAPG_01749T0"/>
    <property type="gene ID" value="MAPG_01749"/>
</dbReference>
<feature type="signal peptide" evidence="1">
    <location>
        <begin position="1"/>
        <end position="18"/>
    </location>
</feature>
<reference evidence="3" key="4">
    <citation type="journal article" date="2015" name="G3 (Bethesda)">
        <title>Genome sequences of three phytopathogenic species of the Magnaporthaceae family of fungi.</title>
        <authorList>
            <person name="Okagaki L.H."/>
            <person name="Nunes C.C."/>
            <person name="Sailsbery J."/>
            <person name="Clay B."/>
            <person name="Brown D."/>
            <person name="John T."/>
            <person name="Oh Y."/>
            <person name="Young N."/>
            <person name="Fitzgerald M."/>
            <person name="Haas B.J."/>
            <person name="Zeng Q."/>
            <person name="Young S."/>
            <person name="Adiconis X."/>
            <person name="Fan L."/>
            <person name="Levin J.Z."/>
            <person name="Mitchell T.K."/>
            <person name="Okubara P.A."/>
            <person name="Farman M.L."/>
            <person name="Kohn L.M."/>
            <person name="Birren B."/>
            <person name="Ma L.-J."/>
            <person name="Dean R.A."/>
        </authorList>
    </citation>
    <scope>NUCLEOTIDE SEQUENCE</scope>
    <source>
        <strain evidence="3">ATCC 64411 / 73-15</strain>
    </source>
</reference>
<dbReference type="STRING" id="644358.A0A0C4DPI2"/>
<dbReference type="AlphaFoldDB" id="A0A0C4DPI2"/>
<evidence type="ECO:0000313" key="4">
    <source>
        <dbReference type="Proteomes" id="UP000011715"/>
    </source>
</evidence>
<organism evidence="3 4">
    <name type="scientific">Magnaporthiopsis poae (strain ATCC 64411 / 73-15)</name>
    <name type="common">Kentucky bluegrass fungus</name>
    <name type="synonym">Magnaporthe poae</name>
    <dbReference type="NCBI Taxonomy" id="644358"/>
    <lineage>
        <taxon>Eukaryota</taxon>
        <taxon>Fungi</taxon>
        <taxon>Dikarya</taxon>
        <taxon>Ascomycota</taxon>
        <taxon>Pezizomycotina</taxon>
        <taxon>Sordariomycetes</taxon>
        <taxon>Sordariomycetidae</taxon>
        <taxon>Magnaporthales</taxon>
        <taxon>Magnaporthaceae</taxon>
        <taxon>Magnaporthiopsis</taxon>
    </lineage>
</organism>
<keyword evidence="1" id="KW-0732">Signal</keyword>
<reference evidence="3" key="5">
    <citation type="submission" date="2015-06" db="UniProtKB">
        <authorList>
            <consortium name="EnsemblFungi"/>
        </authorList>
    </citation>
    <scope>IDENTIFICATION</scope>
    <source>
        <strain evidence="3">ATCC 64411</strain>
    </source>
</reference>
<evidence type="ECO:0000313" key="3">
    <source>
        <dbReference type="EnsemblFungi" id="MAPG_01749T0"/>
    </source>
</evidence>
<dbReference type="VEuPathDB" id="FungiDB:MAPG_01749"/>